<dbReference type="GO" id="GO:0005524">
    <property type="term" value="F:ATP binding"/>
    <property type="evidence" value="ECO:0007669"/>
    <property type="project" value="UniProtKB-UniRule"/>
</dbReference>
<dbReference type="Gene3D" id="1.10.510.10">
    <property type="entry name" value="Transferase(Phosphotransferase) domain 1"/>
    <property type="match status" value="1"/>
</dbReference>
<dbReference type="PROSITE" id="PS00107">
    <property type="entry name" value="PROTEIN_KINASE_ATP"/>
    <property type="match status" value="1"/>
</dbReference>
<dbReference type="InterPro" id="IPR050538">
    <property type="entry name" value="MAP_kinase_kinase_kinase"/>
</dbReference>
<feature type="region of interest" description="Disordered" evidence="7">
    <location>
        <begin position="192"/>
        <end position="415"/>
    </location>
</feature>
<dbReference type="Pfam" id="PF00069">
    <property type="entry name" value="Pkinase"/>
    <property type="match status" value="1"/>
</dbReference>
<evidence type="ECO:0000256" key="3">
    <source>
        <dbReference type="ARBA" id="ARBA00022741"/>
    </source>
</evidence>
<feature type="compositionally biased region" description="Pro residues" evidence="7">
    <location>
        <begin position="260"/>
        <end position="276"/>
    </location>
</feature>
<dbReference type="PANTHER" id="PTHR48016:SF56">
    <property type="entry name" value="MAPKK KINASE"/>
    <property type="match status" value="1"/>
</dbReference>
<dbReference type="Pfam" id="PF07647">
    <property type="entry name" value="SAM_2"/>
    <property type="match status" value="1"/>
</dbReference>
<comment type="similarity">
    <text evidence="1">Belongs to the protein kinase superfamily. STE Ser/Thr protein kinase family. MAP kinase kinase kinase subfamily.</text>
</comment>
<dbReference type="FunFam" id="3.30.200.20:FF:000387">
    <property type="entry name" value="Serine/threonine-protein kinase STE11"/>
    <property type="match status" value="1"/>
</dbReference>
<dbReference type="OrthoDB" id="266718at2759"/>
<evidence type="ECO:0000313" key="10">
    <source>
        <dbReference type="EMBL" id="TCD71871.1"/>
    </source>
</evidence>
<feature type="compositionally biased region" description="Basic and acidic residues" evidence="7">
    <location>
        <begin position="845"/>
        <end position="858"/>
    </location>
</feature>
<evidence type="ECO:0000256" key="6">
    <source>
        <dbReference type="PROSITE-ProRule" id="PRU10141"/>
    </source>
</evidence>
<feature type="region of interest" description="Disordered" evidence="7">
    <location>
        <begin position="663"/>
        <end position="772"/>
    </location>
</feature>
<dbReference type="SMART" id="SM00454">
    <property type="entry name" value="SAM"/>
    <property type="match status" value="1"/>
</dbReference>
<dbReference type="InterPro" id="IPR029458">
    <property type="entry name" value="Ras-bd_By2"/>
</dbReference>
<feature type="compositionally biased region" description="Polar residues" evidence="7">
    <location>
        <begin position="726"/>
        <end position="736"/>
    </location>
</feature>
<feature type="compositionally biased region" description="Acidic residues" evidence="7">
    <location>
        <begin position="866"/>
        <end position="876"/>
    </location>
</feature>
<dbReference type="InterPro" id="IPR000719">
    <property type="entry name" value="Prot_kinase_dom"/>
</dbReference>
<dbReference type="PROSITE" id="PS50105">
    <property type="entry name" value="SAM_DOMAIN"/>
    <property type="match status" value="1"/>
</dbReference>
<feature type="compositionally biased region" description="Low complexity" evidence="7">
    <location>
        <begin position="333"/>
        <end position="350"/>
    </location>
</feature>
<gene>
    <name evidence="10" type="primary">STE11</name>
    <name evidence="10" type="ORF">EIP91_000003</name>
</gene>
<feature type="binding site" evidence="6">
    <location>
        <position position="963"/>
    </location>
    <ligand>
        <name>ATP</name>
        <dbReference type="ChEBI" id="CHEBI:30616"/>
    </ligand>
</feature>
<keyword evidence="2" id="KW-0808">Transferase</keyword>
<feature type="region of interest" description="Disordered" evidence="7">
    <location>
        <begin position="845"/>
        <end position="924"/>
    </location>
</feature>
<accession>A0A4R0RSM6</accession>
<name>A0A4R0RSM6_9APHY</name>
<dbReference type="PANTHER" id="PTHR48016">
    <property type="entry name" value="MAP KINASE KINASE KINASE SSK2-RELATED-RELATED"/>
    <property type="match status" value="1"/>
</dbReference>
<evidence type="ECO:0000259" key="8">
    <source>
        <dbReference type="PROSITE" id="PS50011"/>
    </source>
</evidence>
<dbReference type="PROSITE" id="PS00108">
    <property type="entry name" value="PROTEIN_KINASE_ST"/>
    <property type="match status" value="1"/>
</dbReference>
<evidence type="ECO:0000313" key="11">
    <source>
        <dbReference type="Proteomes" id="UP000292702"/>
    </source>
</evidence>
<evidence type="ECO:0000256" key="2">
    <source>
        <dbReference type="ARBA" id="ARBA00022679"/>
    </source>
</evidence>
<evidence type="ECO:0000256" key="4">
    <source>
        <dbReference type="ARBA" id="ARBA00022777"/>
    </source>
</evidence>
<feature type="compositionally biased region" description="Polar residues" evidence="7">
    <location>
        <begin position="376"/>
        <end position="390"/>
    </location>
</feature>
<feature type="region of interest" description="Disordered" evidence="7">
    <location>
        <begin position="616"/>
        <end position="641"/>
    </location>
</feature>
<dbReference type="PROSITE" id="PS50011">
    <property type="entry name" value="PROTEIN_KINASE_DOM"/>
    <property type="match status" value="1"/>
</dbReference>
<dbReference type="EMBL" id="RWJN01000001">
    <property type="protein sequence ID" value="TCD71871.1"/>
    <property type="molecule type" value="Genomic_DNA"/>
</dbReference>
<dbReference type="SMART" id="SM01304">
    <property type="entry name" value="Ras_bdg_2"/>
    <property type="match status" value="1"/>
</dbReference>
<keyword evidence="5 6" id="KW-0067">ATP-binding</keyword>
<keyword evidence="11" id="KW-1185">Reference proteome</keyword>
<feature type="compositionally biased region" description="Polar residues" evidence="7">
    <location>
        <begin position="399"/>
        <end position="413"/>
    </location>
</feature>
<feature type="compositionally biased region" description="Polar residues" evidence="7">
    <location>
        <begin position="317"/>
        <end position="327"/>
    </location>
</feature>
<dbReference type="GO" id="GO:0004709">
    <property type="term" value="F:MAP kinase kinase kinase activity"/>
    <property type="evidence" value="ECO:0007669"/>
    <property type="project" value="UniProtKB-ARBA"/>
</dbReference>
<dbReference type="Pfam" id="PF14847">
    <property type="entry name" value="Ras_bdg_2"/>
    <property type="match status" value="1"/>
</dbReference>
<dbReference type="InterPro" id="IPR001660">
    <property type="entry name" value="SAM"/>
</dbReference>
<dbReference type="SMART" id="SM00220">
    <property type="entry name" value="S_TKc"/>
    <property type="match status" value="1"/>
</dbReference>
<comment type="caution">
    <text evidence="10">The sequence shown here is derived from an EMBL/GenBank/DDBJ whole genome shotgun (WGS) entry which is preliminary data.</text>
</comment>
<feature type="compositionally biased region" description="Polar residues" evidence="7">
    <location>
        <begin position="688"/>
        <end position="704"/>
    </location>
</feature>
<reference evidence="10 11" key="1">
    <citation type="submission" date="2018-11" db="EMBL/GenBank/DDBJ databases">
        <title>Genome assembly of Steccherinum ochraceum LE-BIN_3174, the white-rot fungus of the Steccherinaceae family (The Residual Polyporoid clade, Polyporales, Basidiomycota).</title>
        <authorList>
            <person name="Fedorova T.V."/>
            <person name="Glazunova O.A."/>
            <person name="Landesman E.O."/>
            <person name="Moiseenko K.V."/>
            <person name="Psurtseva N.V."/>
            <person name="Savinova O.S."/>
            <person name="Shakhova N.V."/>
            <person name="Tyazhelova T.V."/>
            <person name="Vasina D.V."/>
        </authorList>
    </citation>
    <scope>NUCLEOTIDE SEQUENCE [LARGE SCALE GENOMIC DNA]</scope>
    <source>
        <strain evidence="10 11">LE-BIN_3174</strain>
    </source>
</reference>
<dbReference type="STRING" id="92696.A0A4R0RSM6"/>
<dbReference type="InterPro" id="IPR017441">
    <property type="entry name" value="Protein_kinase_ATP_BS"/>
</dbReference>
<dbReference type="FunFam" id="1.10.510.10:FF:000334">
    <property type="entry name" value="Serine/threonine-protein kinase STE11"/>
    <property type="match status" value="1"/>
</dbReference>
<dbReference type="InterPro" id="IPR011009">
    <property type="entry name" value="Kinase-like_dom_sf"/>
</dbReference>
<dbReference type="InterPro" id="IPR013761">
    <property type="entry name" value="SAM/pointed_sf"/>
</dbReference>
<dbReference type="InterPro" id="IPR008271">
    <property type="entry name" value="Ser/Thr_kinase_AS"/>
</dbReference>
<keyword evidence="3 6" id="KW-0547">Nucleotide-binding</keyword>
<keyword evidence="4" id="KW-0418">Kinase</keyword>
<dbReference type="SUPFAM" id="SSF47769">
    <property type="entry name" value="SAM/Pointed domain"/>
    <property type="match status" value="1"/>
</dbReference>
<feature type="compositionally biased region" description="Acidic residues" evidence="7">
    <location>
        <begin position="887"/>
        <end position="917"/>
    </location>
</feature>
<feature type="compositionally biased region" description="Low complexity" evidence="7">
    <location>
        <begin position="237"/>
        <end position="259"/>
    </location>
</feature>
<feature type="compositionally biased region" description="Basic and acidic residues" evidence="7">
    <location>
        <begin position="552"/>
        <end position="561"/>
    </location>
</feature>
<evidence type="ECO:0000256" key="1">
    <source>
        <dbReference type="ARBA" id="ARBA00006529"/>
    </source>
</evidence>
<evidence type="ECO:0000259" key="9">
    <source>
        <dbReference type="PROSITE" id="PS50105"/>
    </source>
</evidence>
<dbReference type="CDD" id="cd09534">
    <property type="entry name" value="SAM_Ste11_fungal"/>
    <property type="match status" value="1"/>
</dbReference>
<dbReference type="SUPFAM" id="SSF56112">
    <property type="entry name" value="Protein kinase-like (PK-like)"/>
    <property type="match status" value="1"/>
</dbReference>
<evidence type="ECO:0000256" key="5">
    <source>
        <dbReference type="ARBA" id="ARBA00022840"/>
    </source>
</evidence>
<proteinExistence type="inferred from homology"/>
<feature type="domain" description="SAM" evidence="9">
    <location>
        <begin position="88"/>
        <end position="151"/>
    </location>
</feature>
<organism evidence="10 11">
    <name type="scientific">Steccherinum ochraceum</name>
    <dbReference type="NCBI Taxonomy" id="92696"/>
    <lineage>
        <taxon>Eukaryota</taxon>
        <taxon>Fungi</taxon>
        <taxon>Dikarya</taxon>
        <taxon>Basidiomycota</taxon>
        <taxon>Agaricomycotina</taxon>
        <taxon>Agaricomycetes</taxon>
        <taxon>Polyporales</taxon>
        <taxon>Steccherinaceae</taxon>
        <taxon>Steccherinum</taxon>
    </lineage>
</organism>
<evidence type="ECO:0000256" key="7">
    <source>
        <dbReference type="SAM" id="MobiDB-lite"/>
    </source>
</evidence>
<sequence>MTAAVANANFMQALDDMSQPISQAGSPASPTASLQAQQIQISLAANSYHTNGRSIQEPSQPGTPPGMQANVSLEPPPGTAFAEFLHTWTDSQVARWLADVKCSQLAPIFKANDIRGDVLLELDQATLKEMGLTSVGDRIRIIHGVKTLRQRCSAHTPLSSIVNRPRVDNINGATANGDLSYSAAGRGARRLDNARPAPLHITPAAGTGDLPRLVRDGQDSARANGAPVRPLPQPTGLPSASSSNASTPNSSLTPARANLPPLPPPPRGQPPQPPNSRTPRTLIPGTLIAGRRTPTLPDPGAIAYTNQPLPPAPGSHLTPTSSGQVPNWPSYDPRSASSTGSGRTPSRSNSPLPPQPTPPNRNYAHSPNSAAHGRNASYSGSTTPVGNPSPNKLPVRPNTGGNTSHPYAQNNGPVLSPIHEGFQSSRANAGTPPPMNNFRAGGGALLRPTTPSHAPSLDDLRRKLIKFSLPDEGKSTTINVADCAGGPEVMEKALRKFGKLMQKGEDTSMHVEVVNGGLVVEGWAAFLDWGQEDAAGVPLSESQLLSIVHAPPDEPAREHGLTLRHLGRKSHSPSSSRDTAEEAFFAELAAAASSSSQQPMTKAMKRASSVSILSGLGVPVESPTKSPQKGRPSKLRNFFGQRPPSELITTHLAEYFPNTEKKVLERTRRQSMMRASGMNQMGKRDSVMSWNAPPNSRFSVSTQGSGLGNSPRSSIASSIPPLPQERSASPSPSSLTVEEETPPRVSISTEDGHRIEVTSEDTDPLPRRSSKRQSMLQYLPPVAFPSESLSESMNLVENTPAVARPLSIAGSIGSKRMSYITELRSKRDKSDTASLMTVDEITAEVESRRASMESRRDSNPSIIDTTTEDWTEVGTDDGDKASIKGIEDDEVEEDEDEEDEDEYTESDATVTDEEEDAQEGKPITSHGAEFTIKWIKGALIGAGSFGKVYLGMDASTGLLMAVKQVELPTGSAPNEERKKSMLSALEREIELLKDLHHPNIVQYHSSCIDEDHLNIFLEYVPGGSVTSLLRNYGAFEEPLVRNWVRQILTGLNYLHERDIIHRDIKGANMLVDNKGGIKISDFGISKKVEDNLLPGNRAHRPSLQGSVFWMAPEVVKQTAYTKKADIWSIGCLVVEMLTGEHPWAQLTQMQAIFKIGSSAKPTIPPDISPEADDFLRLTFELNHEARPSAAELLKHAWMNMS</sequence>
<feature type="domain" description="Protein kinase" evidence="8">
    <location>
        <begin position="934"/>
        <end position="1198"/>
    </location>
</feature>
<dbReference type="Proteomes" id="UP000292702">
    <property type="component" value="Unassembled WGS sequence"/>
</dbReference>
<feature type="compositionally biased region" description="Low complexity" evidence="7">
    <location>
        <begin position="710"/>
        <end position="719"/>
    </location>
</feature>
<dbReference type="AlphaFoldDB" id="A0A4R0RSM6"/>
<feature type="compositionally biased region" description="Basic and acidic residues" evidence="7">
    <location>
        <begin position="877"/>
        <end position="886"/>
    </location>
</feature>
<protein>
    <submittedName>
        <fullName evidence="10">ATP binding</fullName>
    </submittedName>
</protein>
<feature type="region of interest" description="Disordered" evidence="7">
    <location>
        <begin position="552"/>
        <end position="579"/>
    </location>
</feature>
<dbReference type="Gene3D" id="1.10.150.50">
    <property type="entry name" value="Transcription Factor, Ets-1"/>
    <property type="match status" value="1"/>
</dbReference>